<evidence type="ECO:0000256" key="7">
    <source>
        <dbReference type="ARBA" id="ARBA00047984"/>
    </source>
</evidence>
<dbReference type="WBParaSite" id="TCONS_00008545.p1">
    <property type="protein sequence ID" value="TCONS_00008545.p1"/>
    <property type="gene ID" value="XLOC_006479"/>
</dbReference>
<evidence type="ECO:0000256" key="10">
    <source>
        <dbReference type="SAM" id="MobiDB-lite"/>
    </source>
</evidence>
<dbReference type="SMART" id="SM00487">
    <property type="entry name" value="DEXDc"/>
    <property type="match status" value="1"/>
</dbReference>
<keyword evidence="4 9" id="KW-0067">ATP-binding</keyword>
<dbReference type="PROSITE" id="PS51195">
    <property type="entry name" value="Q_MOTIF"/>
    <property type="match status" value="1"/>
</dbReference>
<keyword evidence="14" id="KW-1185">Reference proteome</keyword>
<dbReference type="InterPro" id="IPR044764">
    <property type="entry name" value="DDX52/Rok1_DEADc"/>
</dbReference>
<dbReference type="GO" id="GO:0003723">
    <property type="term" value="F:RNA binding"/>
    <property type="evidence" value="ECO:0007669"/>
    <property type="project" value="UniProtKB-UniRule"/>
</dbReference>
<feature type="compositionally biased region" description="Basic and acidic residues" evidence="10">
    <location>
        <begin position="516"/>
        <end position="531"/>
    </location>
</feature>
<dbReference type="InterPro" id="IPR027417">
    <property type="entry name" value="P-loop_NTPase"/>
</dbReference>
<proteinExistence type="inferred from homology"/>
<keyword evidence="3 9" id="KW-0347">Helicase</keyword>
<evidence type="ECO:0000256" key="2">
    <source>
        <dbReference type="ARBA" id="ARBA00022801"/>
    </source>
</evidence>
<evidence type="ECO:0000259" key="12">
    <source>
        <dbReference type="PROSITE" id="PS51194"/>
    </source>
</evidence>
<dbReference type="Pfam" id="PF00271">
    <property type="entry name" value="Helicase_C"/>
    <property type="match status" value="1"/>
</dbReference>
<dbReference type="SUPFAM" id="SSF52540">
    <property type="entry name" value="P-loop containing nucleoside triphosphate hydrolases"/>
    <property type="match status" value="2"/>
</dbReference>
<dbReference type="GO" id="GO:0030490">
    <property type="term" value="P:maturation of SSU-rRNA"/>
    <property type="evidence" value="ECO:0007669"/>
    <property type="project" value="InterPro"/>
</dbReference>
<dbReference type="AlphaFoldDB" id="A0A0K0DV09"/>
<name>A0A0K0DV09_STRER</name>
<dbReference type="InterPro" id="IPR014001">
    <property type="entry name" value="Helicase_ATP-bd"/>
</dbReference>
<feature type="domain" description="DEAD-box RNA helicase Q" evidence="13">
    <location>
        <begin position="111"/>
        <end position="139"/>
    </location>
</feature>
<accession>A0A0K0DV09</accession>
<dbReference type="PROSITE" id="PS51192">
    <property type="entry name" value="HELICASE_ATP_BIND_1"/>
    <property type="match status" value="1"/>
</dbReference>
<dbReference type="Gene3D" id="3.40.50.300">
    <property type="entry name" value="P-loop containing nucleotide triphosphate hydrolases"/>
    <property type="match status" value="2"/>
</dbReference>
<dbReference type="STRING" id="6248.A0A0K0DV09"/>
<dbReference type="SMART" id="SM00490">
    <property type="entry name" value="HELICc"/>
    <property type="match status" value="1"/>
</dbReference>
<keyword evidence="5 9" id="KW-0694">RNA-binding</keyword>
<comment type="function">
    <text evidence="9">RNA helicase.</text>
</comment>
<feature type="domain" description="Helicase C-terminal" evidence="12">
    <location>
        <begin position="330"/>
        <end position="496"/>
    </location>
</feature>
<dbReference type="PROSITE" id="PS51194">
    <property type="entry name" value="HELICASE_CTER"/>
    <property type="match status" value="1"/>
</dbReference>
<evidence type="ECO:0000256" key="6">
    <source>
        <dbReference type="ARBA" id="ARBA00024355"/>
    </source>
</evidence>
<dbReference type="EC" id="3.6.4.13" evidence="9"/>
<dbReference type="GO" id="GO:0016787">
    <property type="term" value="F:hydrolase activity"/>
    <property type="evidence" value="ECO:0007669"/>
    <property type="project" value="UniProtKB-KW"/>
</dbReference>
<evidence type="ECO:0000256" key="3">
    <source>
        <dbReference type="ARBA" id="ARBA00022806"/>
    </source>
</evidence>
<sequence>MSDNIKYSDIIKSLTFGIKRKHNCQSEKKDGNELRMRIIPENVSETKKIKIEEESDSSDGEGVMIFSNGNVKSKDTDAEKNQKIIEDERINELRRVNKIFTWGNDIPPPFINFTDLNLPEQFLKNLETYKIIEPSPIQMQSIPIMMANREIMASAPTGSGKTLSFIIPIMLSILKEHDIKKKHQFMKALIIQPTKILAKQTYLNFVKFTDGLNIKIQNLEDDKILEDTEVLITTPNKFIFTMKNYKKKILKNLQWLVVDESDRLFENTEKEKDCDFRSQLAEIYNICDGLSVKHAFFSATFSGSVENWCKENLNDVVHVCIGMKNSSNTNVVQELVFAGTEQGKISTMKSMLRKGFNPPAIVFVQSKDRAKQLYIELKETFKNFNIALMTSKVSDKDKNFILEKFRLGSIYILICTELLGRGLDVVGVNLVVNYDLPTSIISYIHRVGRTGRAGNTGRAITYFTEDDIERIRPIATVIHQAGYEVPEYTLQVKKLSRRTITSLKKKAPKRKNIRYLRPDKSKKSNTKKKSE</sequence>
<evidence type="ECO:0000313" key="15">
    <source>
        <dbReference type="WBParaSite" id="SSTP_0000107500.1"/>
    </source>
</evidence>
<comment type="catalytic activity">
    <reaction evidence="7 9">
        <text>ATP + H2O = ADP + phosphate + H(+)</text>
        <dbReference type="Rhea" id="RHEA:13065"/>
        <dbReference type="ChEBI" id="CHEBI:15377"/>
        <dbReference type="ChEBI" id="CHEBI:15378"/>
        <dbReference type="ChEBI" id="CHEBI:30616"/>
        <dbReference type="ChEBI" id="CHEBI:43474"/>
        <dbReference type="ChEBI" id="CHEBI:456216"/>
        <dbReference type="EC" id="3.6.4.13"/>
    </reaction>
</comment>
<dbReference type="CDD" id="cd17957">
    <property type="entry name" value="DEADc_DDX52"/>
    <property type="match status" value="1"/>
</dbReference>
<reference evidence="15" key="1">
    <citation type="submission" date="2015-08" db="UniProtKB">
        <authorList>
            <consortium name="WormBaseParasite"/>
        </authorList>
    </citation>
    <scope>IDENTIFICATION</scope>
</reference>
<evidence type="ECO:0000259" key="11">
    <source>
        <dbReference type="PROSITE" id="PS51192"/>
    </source>
</evidence>
<evidence type="ECO:0000256" key="4">
    <source>
        <dbReference type="ARBA" id="ARBA00022840"/>
    </source>
</evidence>
<keyword evidence="1 9" id="KW-0547">Nucleotide-binding</keyword>
<dbReference type="CDD" id="cd18787">
    <property type="entry name" value="SF2_C_DEAD"/>
    <property type="match status" value="1"/>
</dbReference>
<dbReference type="Pfam" id="PF00270">
    <property type="entry name" value="DEAD"/>
    <property type="match status" value="1"/>
</dbReference>
<dbReference type="GO" id="GO:0003724">
    <property type="term" value="F:RNA helicase activity"/>
    <property type="evidence" value="ECO:0007669"/>
    <property type="project" value="UniProtKB-EC"/>
</dbReference>
<dbReference type="InterPro" id="IPR011545">
    <property type="entry name" value="DEAD/DEAH_box_helicase_dom"/>
</dbReference>
<dbReference type="PANTHER" id="PTHR24031">
    <property type="entry name" value="RNA HELICASE"/>
    <property type="match status" value="1"/>
</dbReference>
<organism evidence="15">
    <name type="scientific">Strongyloides stercoralis</name>
    <name type="common">Threadworm</name>
    <dbReference type="NCBI Taxonomy" id="6248"/>
    <lineage>
        <taxon>Eukaryota</taxon>
        <taxon>Metazoa</taxon>
        <taxon>Ecdysozoa</taxon>
        <taxon>Nematoda</taxon>
        <taxon>Chromadorea</taxon>
        <taxon>Rhabditida</taxon>
        <taxon>Tylenchina</taxon>
        <taxon>Panagrolaimomorpha</taxon>
        <taxon>Strongyloidoidea</taxon>
        <taxon>Strongyloididae</taxon>
        <taxon>Strongyloides</taxon>
    </lineage>
</organism>
<evidence type="ECO:0000256" key="1">
    <source>
        <dbReference type="ARBA" id="ARBA00022741"/>
    </source>
</evidence>
<feature type="region of interest" description="Disordered" evidence="10">
    <location>
        <begin position="505"/>
        <end position="531"/>
    </location>
</feature>
<evidence type="ECO:0000313" key="14">
    <source>
        <dbReference type="Proteomes" id="UP000035681"/>
    </source>
</evidence>
<dbReference type="InterPro" id="IPR014014">
    <property type="entry name" value="RNA_helicase_DEAD_Q_motif"/>
</dbReference>
<evidence type="ECO:0000259" key="13">
    <source>
        <dbReference type="PROSITE" id="PS51195"/>
    </source>
</evidence>
<dbReference type="InterPro" id="IPR001650">
    <property type="entry name" value="Helicase_C-like"/>
</dbReference>
<feature type="short sequence motif" description="Q motif" evidence="8">
    <location>
        <begin position="111"/>
        <end position="139"/>
    </location>
</feature>
<keyword evidence="2 9" id="KW-0378">Hydrolase</keyword>
<comment type="domain">
    <text evidence="9">The Q motif is unique to and characteristic of the DEAD box family of RNA helicases and controls ATP binding and hydrolysis.</text>
</comment>
<feature type="region of interest" description="Disordered" evidence="10">
    <location>
        <begin position="52"/>
        <end position="79"/>
    </location>
</feature>
<dbReference type="Proteomes" id="UP000035681">
    <property type="component" value="Unplaced"/>
</dbReference>
<comment type="similarity">
    <text evidence="6">Belongs to the DEAD box helicase family. DDX52/ROK1 subfamily.</text>
</comment>
<dbReference type="WBParaSite" id="SSTP_0000107500.1">
    <property type="protein sequence ID" value="SSTP_0000107500.1"/>
    <property type="gene ID" value="SSTP_0000107500"/>
</dbReference>
<dbReference type="GO" id="GO:0005524">
    <property type="term" value="F:ATP binding"/>
    <property type="evidence" value="ECO:0007669"/>
    <property type="project" value="UniProtKB-UniRule"/>
</dbReference>
<feature type="domain" description="Helicase ATP-binding" evidence="11">
    <location>
        <begin position="142"/>
        <end position="319"/>
    </location>
</feature>
<evidence type="ECO:0000256" key="8">
    <source>
        <dbReference type="PROSITE-ProRule" id="PRU00552"/>
    </source>
</evidence>
<protein>
    <recommendedName>
        <fullName evidence="9">ATP-dependent RNA helicase</fullName>
        <ecNumber evidence="9">3.6.4.13</ecNumber>
    </recommendedName>
</protein>
<evidence type="ECO:0000256" key="5">
    <source>
        <dbReference type="ARBA" id="ARBA00022884"/>
    </source>
</evidence>
<feature type="compositionally biased region" description="Basic residues" evidence="10">
    <location>
        <begin position="505"/>
        <end position="514"/>
    </location>
</feature>
<evidence type="ECO:0000256" key="9">
    <source>
        <dbReference type="RuleBase" id="RU365068"/>
    </source>
</evidence>